<dbReference type="RefSeq" id="WP_153822820.1">
    <property type="nucleotide sequence ID" value="NZ_WJIE01000010.1"/>
</dbReference>
<proteinExistence type="predicted"/>
<keyword evidence="2" id="KW-1185">Reference proteome</keyword>
<evidence type="ECO:0000313" key="1">
    <source>
        <dbReference type="EMBL" id="MRG96003.1"/>
    </source>
</evidence>
<protein>
    <submittedName>
        <fullName evidence="1">Uncharacterized protein</fullName>
    </submittedName>
</protein>
<accession>A0A6N7PVJ4</accession>
<dbReference type="AlphaFoldDB" id="A0A6N7PVJ4"/>
<evidence type="ECO:0000313" key="2">
    <source>
        <dbReference type="Proteomes" id="UP000440224"/>
    </source>
</evidence>
<dbReference type="Proteomes" id="UP000440224">
    <property type="component" value="Unassembled WGS sequence"/>
</dbReference>
<name>A0A6N7PVJ4_9BACT</name>
<reference evidence="1 2" key="1">
    <citation type="submission" date="2019-10" db="EMBL/GenBank/DDBJ databases">
        <title>A soil myxobacterium in the family Polyangiaceae.</title>
        <authorList>
            <person name="Li Y."/>
            <person name="Wang J."/>
        </authorList>
    </citation>
    <scope>NUCLEOTIDE SEQUENCE [LARGE SCALE GENOMIC DNA]</scope>
    <source>
        <strain evidence="1 2">DSM 14734</strain>
    </source>
</reference>
<organism evidence="1 2">
    <name type="scientific">Polyangium spumosum</name>
    <dbReference type="NCBI Taxonomy" id="889282"/>
    <lineage>
        <taxon>Bacteria</taxon>
        <taxon>Pseudomonadati</taxon>
        <taxon>Myxococcota</taxon>
        <taxon>Polyangia</taxon>
        <taxon>Polyangiales</taxon>
        <taxon>Polyangiaceae</taxon>
        <taxon>Polyangium</taxon>
    </lineage>
</organism>
<gene>
    <name evidence="1" type="ORF">GF068_29395</name>
</gene>
<comment type="caution">
    <text evidence="1">The sequence shown here is derived from an EMBL/GenBank/DDBJ whole genome shotgun (WGS) entry which is preliminary data.</text>
</comment>
<sequence>MKRPKVKAHVERMTDGRARLLFETGAVYECSAPFDTFCSLLGVRDGVVEMDPREAPAGAQME</sequence>
<dbReference type="EMBL" id="WJIE01000010">
    <property type="protein sequence ID" value="MRG96003.1"/>
    <property type="molecule type" value="Genomic_DNA"/>
</dbReference>